<keyword evidence="2" id="KW-1185">Reference proteome</keyword>
<gene>
    <name evidence="1" type="ORF">L0U89_10065</name>
</gene>
<proteinExistence type="predicted"/>
<accession>A0ABS9BTS4</accession>
<dbReference type="Pfam" id="PF13376">
    <property type="entry name" value="OmdA"/>
    <property type="match status" value="1"/>
</dbReference>
<reference evidence="1 2" key="1">
    <citation type="submission" date="2022-01" db="EMBL/GenBank/DDBJ databases">
        <title>Mariniradius saccharolyticus sp. nov., isolated from sediment of a river.</title>
        <authorList>
            <person name="Liu H."/>
        </authorList>
    </citation>
    <scope>NUCLEOTIDE SEQUENCE [LARGE SCALE GENOMIC DNA]</scope>
    <source>
        <strain evidence="1 2">RY-2</strain>
    </source>
</reference>
<organism evidence="1 2">
    <name type="scientific">Mariniradius sediminis</name>
    <dbReference type="NCBI Taxonomy" id="2909237"/>
    <lineage>
        <taxon>Bacteria</taxon>
        <taxon>Pseudomonadati</taxon>
        <taxon>Bacteroidota</taxon>
        <taxon>Cytophagia</taxon>
        <taxon>Cytophagales</taxon>
        <taxon>Cyclobacteriaceae</taxon>
        <taxon>Mariniradius</taxon>
    </lineage>
</organism>
<name>A0ABS9BTS4_9BACT</name>
<dbReference type="InterPro" id="IPR037079">
    <property type="entry name" value="AF2212/PG0164-like_sf"/>
</dbReference>
<protein>
    <submittedName>
        <fullName evidence="1">YdeI/OmpD-associated family protein</fullName>
    </submittedName>
</protein>
<evidence type="ECO:0000313" key="1">
    <source>
        <dbReference type="EMBL" id="MCF1751413.1"/>
    </source>
</evidence>
<dbReference type="EMBL" id="JAKEVZ010000007">
    <property type="protein sequence ID" value="MCF1751413.1"/>
    <property type="molecule type" value="Genomic_DNA"/>
</dbReference>
<dbReference type="Gene3D" id="2.40.30.100">
    <property type="entry name" value="AF2212/PG0164-like"/>
    <property type="match status" value="1"/>
</dbReference>
<dbReference type="InterPro" id="IPR015018">
    <property type="entry name" value="DUF1905"/>
</dbReference>
<evidence type="ECO:0000313" key="2">
    <source>
        <dbReference type="Proteomes" id="UP001201449"/>
    </source>
</evidence>
<sequence length="172" mass="19933">MQQFQSTLENFNTKLWQYHVPIPDEIAEGLIEGDNKRVICHLAQKVKFPAALMKTKEYWFVLVNKGNREKAGIEEGQKVEVALEKDHSEYGHEMPEELQVLLDQDEKGSDHFFALTKGKQRALIYLVGKVKNSNSRLNKSLAIIEHLKEVNGKIDFRKLNDKIKYYNNLNFG</sequence>
<dbReference type="RefSeq" id="WP_234861404.1">
    <property type="nucleotide sequence ID" value="NZ_JAKEVZ010000007.1"/>
</dbReference>
<comment type="caution">
    <text evidence="1">The sequence shown here is derived from an EMBL/GenBank/DDBJ whole genome shotgun (WGS) entry which is preliminary data.</text>
</comment>
<dbReference type="Proteomes" id="UP001201449">
    <property type="component" value="Unassembled WGS sequence"/>
</dbReference>
<dbReference type="Pfam" id="PF08922">
    <property type="entry name" value="DUF1905"/>
    <property type="match status" value="1"/>
</dbReference>